<organism evidence="3">
    <name type="scientific">Oryza glumipatula</name>
    <dbReference type="NCBI Taxonomy" id="40148"/>
    <lineage>
        <taxon>Eukaryota</taxon>
        <taxon>Viridiplantae</taxon>
        <taxon>Streptophyta</taxon>
        <taxon>Embryophyta</taxon>
        <taxon>Tracheophyta</taxon>
        <taxon>Spermatophyta</taxon>
        <taxon>Magnoliopsida</taxon>
        <taxon>Liliopsida</taxon>
        <taxon>Poales</taxon>
        <taxon>Poaceae</taxon>
        <taxon>BOP clade</taxon>
        <taxon>Oryzoideae</taxon>
        <taxon>Oryzeae</taxon>
        <taxon>Oryzinae</taxon>
        <taxon>Oryza</taxon>
    </lineage>
</organism>
<dbReference type="EnsemblPlants" id="OGLUM02G10400.1">
    <property type="protein sequence ID" value="OGLUM02G10400.1"/>
    <property type="gene ID" value="OGLUM02G10400"/>
</dbReference>
<sequence length="182" mass="20280">MQAPLTARPHEPRRAIAPAVWDPTAAVVWPRRVGPYPGMETVHRDHLARPAPLSRRPRRHQSTTVTQNPVALLQLWVDRRCLIFPFLHADYIPGSLRRFLAGATDCFVGVSVDKDAERLSDDHSLPTGNTADLRTLAAQRLGCPELIQAGLQAVVHVIMGADLVKLQRVTMSRWDAFCLSNE</sequence>
<keyword evidence="2" id="KW-0378">Hydrolase</keyword>
<keyword evidence="1" id="KW-0540">Nuclease</keyword>
<dbReference type="Gramene" id="OGLUM02G10400.1">
    <property type="protein sequence ID" value="OGLUM02G10400.1"/>
    <property type="gene ID" value="OGLUM02G10400"/>
</dbReference>
<dbReference type="STRING" id="40148.A0A0D9YPU7"/>
<proteinExistence type="predicted"/>
<evidence type="ECO:0000313" key="4">
    <source>
        <dbReference type="Proteomes" id="UP000026961"/>
    </source>
</evidence>
<evidence type="ECO:0000256" key="1">
    <source>
        <dbReference type="ARBA" id="ARBA00022722"/>
    </source>
</evidence>
<evidence type="ECO:0000256" key="2">
    <source>
        <dbReference type="ARBA" id="ARBA00022801"/>
    </source>
</evidence>
<dbReference type="AlphaFoldDB" id="A0A0D9YPU7"/>
<dbReference type="InterPro" id="IPR051132">
    <property type="entry name" value="3-5_Exonuclease_domain"/>
</dbReference>
<dbReference type="Proteomes" id="UP000026961">
    <property type="component" value="Chromosome 2"/>
</dbReference>
<dbReference type="eggNOG" id="KOG4373">
    <property type="taxonomic scope" value="Eukaryota"/>
</dbReference>
<protein>
    <recommendedName>
        <fullName evidence="5">3'-5' exonuclease domain-containing protein</fullName>
    </recommendedName>
</protein>
<reference evidence="3" key="2">
    <citation type="submission" date="2018-05" db="EMBL/GenBank/DDBJ databases">
        <title>OgluRS3 (Oryza glumaepatula Reference Sequence Version 3).</title>
        <authorList>
            <person name="Zhang J."/>
            <person name="Kudrna D."/>
            <person name="Lee S."/>
            <person name="Talag J."/>
            <person name="Welchert J."/>
            <person name="Wing R.A."/>
        </authorList>
    </citation>
    <scope>NUCLEOTIDE SEQUENCE [LARGE SCALE GENOMIC DNA]</scope>
</reference>
<dbReference type="Gene3D" id="3.30.420.10">
    <property type="entry name" value="Ribonuclease H-like superfamily/Ribonuclease H"/>
    <property type="match status" value="1"/>
</dbReference>
<evidence type="ECO:0008006" key="5">
    <source>
        <dbReference type="Google" id="ProtNLM"/>
    </source>
</evidence>
<dbReference type="SUPFAM" id="SSF53098">
    <property type="entry name" value="Ribonuclease H-like"/>
    <property type="match status" value="1"/>
</dbReference>
<reference evidence="3" key="1">
    <citation type="submission" date="2015-04" db="UniProtKB">
        <authorList>
            <consortium name="EnsemblPlants"/>
        </authorList>
    </citation>
    <scope>IDENTIFICATION</scope>
</reference>
<dbReference type="GO" id="GO:0003676">
    <property type="term" value="F:nucleic acid binding"/>
    <property type="evidence" value="ECO:0007669"/>
    <property type="project" value="InterPro"/>
</dbReference>
<dbReference type="InterPro" id="IPR012337">
    <property type="entry name" value="RNaseH-like_sf"/>
</dbReference>
<accession>A0A0D9YPU7</accession>
<dbReference type="GO" id="GO:0005634">
    <property type="term" value="C:nucleus"/>
    <property type="evidence" value="ECO:0007669"/>
    <property type="project" value="TreeGrafter"/>
</dbReference>
<dbReference type="PANTHER" id="PTHR13620:SF83">
    <property type="entry name" value="OS01G0660800 PROTEIN"/>
    <property type="match status" value="1"/>
</dbReference>
<dbReference type="GO" id="GO:0005737">
    <property type="term" value="C:cytoplasm"/>
    <property type="evidence" value="ECO:0007669"/>
    <property type="project" value="TreeGrafter"/>
</dbReference>
<dbReference type="PANTHER" id="PTHR13620">
    <property type="entry name" value="3-5 EXONUCLEASE"/>
    <property type="match status" value="1"/>
</dbReference>
<name>A0A0D9YPU7_9ORYZ</name>
<evidence type="ECO:0000313" key="3">
    <source>
        <dbReference type="EnsemblPlants" id="OGLUM02G10400.1"/>
    </source>
</evidence>
<keyword evidence="4" id="KW-1185">Reference proteome</keyword>
<dbReference type="GO" id="GO:0008408">
    <property type="term" value="F:3'-5' exonuclease activity"/>
    <property type="evidence" value="ECO:0007669"/>
    <property type="project" value="TreeGrafter"/>
</dbReference>
<dbReference type="HOGENOM" id="CLU_1484218_0_0_1"/>
<dbReference type="InterPro" id="IPR036397">
    <property type="entry name" value="RNaseH_sf"/>
</dbReference>